<protein>
    <recommendedName>
        <fullName evidence="2">DUF6546 domain-containing protein</fullName>
    </recommendedName>
</protein>
<organism evidence="3 4">
    <name type="scientific">Pseudomassariella vexata</name>
    <dbReference type="NCBI Taxonomy" id="1141098"/>
    <lineage>
        <taxon>Eukaryota</taxon>
        <taxon>Fungi</taxon>
        <taxon>Dikarya</taxon>
        <taxon>Ascomycota</taxon>
        <taxon>Pezizomycotina</taxon>
        <taxon>Sordariomycetes</taxon>
        <taxon>Xylariomycetidae</taxon>
        <taxon>Amphisphaeriales</taxon>
        <taxon>Pseudomassariaceae</taxon>
        <taxon>Pseudomassariella</taxon>
    </lineage>
</organism>
<dbReference type="InterPro" id="IPR046676">
    <property type="entry name" value="DUF6546"/>
</dbReference>
<name>A0A1Y2DJ52_9PEZI</name>
<dbReference type="Proteomes" id="UP000193689">
    <property type="component" value="Unassembled WGS sequence"/>
</dbReference>
<dbReference type="RefSeq" id="XP_040711936.1">
    <property type="nucleotide sequence ID" value="XM_040858765.1"/>
</dbReference>
<feature type="domain" description="DUF6546" evidence="2">
    <location>
        <begin position="219"/>
        <end position="391"/>
    </location>
</feature>
<proteinExistence type="predicted"/>
<reference evidence="3 4" key="1">
    <citation type="submission" date="2016-07" db="EMBL/GenBank/DDBJ databases">
        <title>Pervasive Adenine N6-methylation of Active Genes in Fungi.</title>
        <authorList>
            <consortium name="DOE Joint Genome Institute"/>
            <person name="Mondo S.J."/>
            <person name="Dannebaum R.O."/>
            <person name="Kuo R.C."/>
            <person name="Labutti K."/>
            <person name="Haridas S."/>
            <person name="Kuo A."/>
            <person name="Salamov A."/>
            <person name="Ahrendt S.R."/>
            <person name="Lipzen A."/>
            <person name="Sullivan W."/>
            <person name="Andreopoulos W.B."/>
            <person name="Clum A."/>
            <person name="Lindquist E."/>
            <person name="Daum C."/>
            <person name="Ramamoorthy G.K."/>
            <person name="Gryganskyi A."/>
            <person name="Culley D."/>
            <person name="Magnuson J.K."/>
            <person name="James T.Y."/>
            <person name="O'Malley M.A."/>
            <person name="Stajich J.E."/>
            <person name="Spatafora J.W."/>
            <person name="Visel A."/>
            <person name="Grigoriev I.V."/>
        </authorList>
    </citation>
    <scope>NUCLEOTIDE SEQUENCE [LARGE SCALE GENOMIC DNA]</scope>
    <source>
        <strain evidence="3 4">CBS 129021</strain>
    </source>
</reference>
<dbReference type="Pfam" id="PF20183">
    <property type="entry name" value="DUF6546"/>
    <property type="match status" value="1"/>
</dbReference>
<accession>A0A1Y2DJ52</accession>
<keyword evidence="4" id="KW-1185">Reference proteome</keyword>
<sequence>MTGWPLPPELTSLAFAHLDSLVACAAVCSQWQPLAERQTFSKLELAKPRVDEFERFTAGPRREFVTEINIVATRGVKGREADLTDSIRKLLKLLSLWNENDFNARGIKLVIDGLSPADLHQSRREVSGWRSREQYQFGSGISLVPAIKSLEILGLPSFQAWVPAFLSRLVTRLPGLEGFALRKVEWDVQDWGDFVKDFSAWPATLRDVKLAQVRIHFADGSDALGRSMHHLSRRLRSLEISGCTWTDIFMPRSLPYDGDSRKILQDEPDWPHLESLTIRYTDTTPTGKSLYTSDDLATRMFDRASLNDQLLSELYLTAGKAALRMPRLRYMQLGPMGWNSWTHLFVYEIDGRRATASWNASLRFQPPPEVLDAWKTVAWEHTGRELRVCVEVKQR</sequence>
<dbReference type="AlphaFoldDB" id="A0A1Y2DJ52"/>
<dbReference type="InParanoid" id="A0A1Y2DJ52"/>
<evidence type="ECO:0000313" key="3">
    <source>
        <dbReference type="EMBL" id="ORY59242.1"/>
    </source>
</evidence>
<evidence type="ECO:0000259" key="2">
    <source>
        <dbReference type="Pfam" id="PF20183"/>
    </source>
</evidence>
<dbReference type="GeneID" id="63774977"/>
<evidence type="ECO:0000313" key="4">
    <source>
        <dbReference type="Proteomes" id="UP000193689"/>
    </source>
</evidence>
<keyword evidence="1" id="KW-0732">Signal</keyword>
<comment type="caution">
    <text evidence="3">The sequence shown here is derived from an EMBL/GenBank/DDBJ whole genome shotgun (WGS) entry which is preliminary data.</text>
</comment>
<dbReference type="OrthoDB" id="3728558at2759"/>
<feature type="signal peptide" evidence="1">
    <location>
        <begin position="1"/>
        <end position="24"/>
    </location>
</feature>
<feature type="chain" id="PRO_5012327515" description="DUF6546 domain-containing protein" evidence="1">
    <location>
        <begin position="25"/>
        <end position="395"/>
    </location>
</feature>
<evidence type="ECO:0000256" key="1">
    <source>
        <dbReference type="SAM" id="SignalP"/>
    </source>
</evidence>
<dbReference type="EMBL" id="MCFJ01000014">
    <property type="protein sequence ID" value="ORY59242.1"/>
    <property type="molecule type" value="Genomic_DNA"/>
</dbReference>
<dbReference type="STRING" id="1141098.A0A1Y2DJ52"/>
<gene>
    <name evidence="3" type="ORF">BCR38DRAFT_412945</name>
</gene>